<organism evidence="2 3">
    <name type="scientific">Clostridium saccharobutylicum</name>
    <dbReference type="NCBI Taxonomy" id="169679"/>
    <lineage>
        <taxon>Bacteria</taxon>
        <taxon>Bacillati</taxon>
        <taxon>Bacillota</taxon>
        <taxon>Clostridia</taxon>
        <taxon>Eubacteriales</taxon>
        <taxon>Clostridiaceae</taxon>
        <taxon>Clostridium</taxon>
    </lineage>
</organism>
<dbReference type="RefSeq" id="WP_077863999.1">
    <property type="nucleotide sequence ID" value="NZ_LZYZ01000001.1"/>
</dbReference>
<dbReference type="Pfam" id="PF13181">
    <property type="entry name" value="TPR_8"/>
    <property type="match status" value="1"/>
</dbReference>
<accession>A0A1S8NIF6</accession>
<evidence type="ECO:0000313" key="2">
    <source>
        <dbReference type="EMBL" id="OOM16266.1"/>
    </source>
</evidence>
<name>A0A1S8NIF6_CLOSA</name>
<dbReference type="PANTHER" id="PTHR43630:SF2">
    <property type="entry name" value="GLYCOSYLTRANSFERASE"/>
    <property type="match status" value="1"/>
</dbReference>
<dbReference type="SUPFAM" id="SSF48452">
    <property type="entry name" value="TPR-like"/>
    <property type="match status" value="1"/>
</dbReference>
<dbReference type="PANTHER" id="PTHR43630">
    <property type="entry name" value="POLY-BETA-1,6-N-ACETYL-D-GLUCOSAMINE SYNTHASE"/>
    <property type="match status" value="1"/>
</dbReference>
<dbReference type="InterPro" id="IPR001173">
    <property type="entry name" value="Glyco_trans_2-like"/>
</dbReference>
<dbReference type="Proteomes" id="UP000191154">
    <property type="component" value="Unassembled WGS sequence"/>
</dbReference>
<proteinExistence type="predicted"/>
<dbReference type="CDD" id="cd02511">
    <property type="entry name" value="Beta4Glucosyltransferase"/>
    <property type="match status" value="1"/>
</dbReference>
<keyword evidence="2" id="KW-0328">Glycosyltransferase</keyword>
<dbReference type="SUPFAM" id="SSF53448">
    <property type="entry name" value="Nucleotide-diphospho-sugar transferases"/>
    <property type="match status" value="1"/>
</dbReference>
<protein>
    <submittedName>
        <fullName evidence="2">SPBc2 prophage-derived glycosyltransferase SunS</fullName>
        <ecNumber evidence="2">2.4.1.-</ecNumber>
    </submittedName>
</protein>
<feature type="domain" description="Glycosyltransferase 2-like" evidence="1">
    <location>
        <begin position="3"/>
        <end position="87"/>
    </location>
</feature>
<dbReference type="Pfam" id="PF00535">
    <property type="entry name" value="Glycos_transf_2"/>
    <property type="match status" value="1"/>
</dbReference>
<gene>
    <name evidence="2" type="primary">sunS_1</name>
    <name evidence="2" type="ORF">CLOSAC_05370</name>
</gene>
<dbReference type="GO" id="GO:0016757">
    <property type="term" value="F:glycosyltransferase activity"/>
    <property type="evidence" value="ECO:0007669"/>
    <property type="project" value="UniProtKB-KW"/>
</dbReference>
<dbReference type="AlphaFoldDB" id="A0A1S8NIF6"/>
<dbReference type="SMART" id="SM00028">
    <property type="entry name" value="TPR"/>
    <property type="match status" value="3"/>
</dbReference>
<dbReference type="InterPro" id="IPR029044">
    <property type="entry name" value="Nucleotide-diphossugar_trans"/>
</dbReference>
<dbReference type="Gene3D" id="3.90.550.10">
    <property type="entry name" value="Spore Coat Polysaccharide Biosynthesis Protein SpsA, Chain A"/>
    <property type="match status" value="1"/>
</dbReference>
<dbReference type="InterPro" id="IPR019734">
    <property type="entry name" value="TPR_rpt"/>
</dbReference>
<evidence type="ECO:0000313" key="3">
    <source>
        <dbReference type="Proteomes" id="UP000191154"/>
    </source>
</evidence>
<evidence type="ECO:0000259" key="1">
    <source>
        <dbReference type="Pfam" id="PF00535"/>
    </source>
</evidence>
<reference evidence="2 3" key="1">
    <citation type="submission" date="2016-05" db="EMBL/GenBank/DDBJ databases">
        <title>Microbial solvent formation.</title>
        <authorList>
            <person name="Poehlein A."/>
            <person name="Montoya Solano J.D."/>
            <person name="Flitsch S."/>
            <person name="Krabben P."/>
            <person name="Duerre P."/>
            <person name="Daniel R."/>
        </authorList>
    </citation>
    <scope>NUCLEOTIDE SEQUENCE [LARGE SCALE GENOMIC DNA]</scope>
    <source>
        <strain evidence="2 3">L1-8</strain>
    </source>
</reference>
<sequence>MLSLCMIVKDEGEILNNCLLNVAKFVDEIIIVDTGSTDRTKEIALKYTDKVYDFKWCNDFSKARNFSISKSSNAWILVLDADEFVNNIEEIEIKEFCNYINNKVVGRIKIINEYEDNYGIKKYIKRVNRVFNKNYFEYEGVIHEQIVSKNRKQYITNNINLDVYHIGYTNEVLKKTNKIERNIELLKNTIKENSNDPYLYYQLGKSYFMKKIYKSAYEYFKISLSIVNNFTYEYVEDLVESYGYTLLNMNLFYEAKELVEFKELYIKSPDFIFLLALIEMNNENFEKAIECFLQCTKFNHGRIEGITSFLPLYNIGVILECLGFKEEALQYYNMCGTYIPALNRIKKYTS</sequence>
<dbReference type="Gene3D" id="1.25.40.10">
    <property type="entry name" value="Tetratricopeptide repeat domain"/>
    <property type="match status" value="2"/>
</dbReference>
<dbReference type="EC" id="2.4.1.-" evidence="2"/>
<dbReference type="EMBL" id="LZYZ01000001">
    <property type="protein sequence ID" value="OOM16266.1"/>
    <property type="molecule type" value="Genomic_DNA"/>
</dbReference>
<dbReference type="InterPro" id="IPR011990">
    <property type="entry name" value="TPR-like_helical_dom_sf"/>
</dbReference>
<keyword evidence="2" id="KW-0808">Transferase</keyword>
<comment type="caution">
    <text evidence="2">The sequence shown here is derived from an EMBL/GenBank/DDBJ whole genome shotgun (WGS) entry which is preliminary data.</text>
</comment>